<feature type="compositionally biased region" description="Low complexity" evidence="1">
    <location>
        <begin position="278"/>
        <end position="291"/>
    </location>
</feature>
<evidence type="ECO:0000256" key="1">
    <source>
        <dbReference type="SAM" id="MobiDB-lite"/>
    </source>
</evidence>
<organism evidence="3 4">
    <name type="scientific">Corynespora cassiicola Philippines</name>
    <dbReference type="NCBI Taxonomy" id="1448308"/>
    <lineage>
        <taxon>Eukaryota</taxon>
        <taxon>Fungi</taxon>
        <taxon>Dikarya</taxon>
        <taxon>Ascomycota</taxon>
        <taxon>Pezizomycotina</taxon>
        <taxon>Dothideomycetes</taxon>
        <taxon>Pleosporomycetidae</taxon>
        <taxon>Pleosporales</taxon>
        <taxon>Corynesporascaceae</taxon>
        <taxon>Corynespora</taxon>
    </lineage>
</organism>
<evidence type="ECO:0000313" key="3">
    <source>
        <dbReference type="EMBL" id="PSN71809.1"/>
    </source>
</evidence>
<feature type="compositionally biased region" description="Acidic residues" evidence="1">
    <location>
        <begin position="354"/>
        <end position="365"/>
    </location>
</feature>
<evidence type="ECO:0000259" key="2">
    <source>
        <dbReference type="Pfam" id="PF09816"/>
    </source>
</evidence>
<feature type="compositionally biased region" description="Low complexity" evidence="1">
    <location>
        <begin position="298"/>
        <end position="307"/>
    </location>
</feature>
<proteinExistence type="predicted"/>
<feature type="region of interest" description="Disordered" evidence="1">
    <location>
        <begin position="184"/>
        <end position="481"/>
    </location>
</feature>
<dbReference type="STRING" id="1448308.A0A2T2P2F1"/>
<dbReference type="Pfam" id="PF09816">
    <property type="entry name" value="EAF"/>
    <property type="match status" value="1"/>
</dbReference>
<keyword evidence="4" id="KW-1185">Reference proteome</keyword>
<sequence>MASPMIESRVDPHKKAHFSLHISDRIAKGDGDAGGAYSSVKYNHKPPQTTSSRTTTITSASGNNYNLRLEDLEDDVKKDVFVFTGQRTAPQPSYVLLLDPSTQRATLEPLTNTYTFNLASKNGDKSISSAYTKVYPKRSKRDSDSAAAADTNDLFDEEGADSEHADPDPNNPYDFRHFLNLNERKDKGGDESDYKASSPDYRTGTGSAMNTPQVSAVRKPAPTSASKPKASQQAPPKVKRKKSPGVDPLMSKKPGAKKQSAAQATPTVRLDRRATDQAKTLTATSSTPAASKPRKTASKAAPPASKIKSAEIVHSSDDESDVDADGEPDSQPVSSPVRRSPSPPRYIHPTHDDSDFESDEDEDEGAGGGRGGGGIGLEIEVPDETPSASSKPRALASLGLGQNIGRGYLKSPSNGPISLASAANSVEGSPDPRQFGSRGVDDGAVIDFGSLGGGNRDDDDPLLKEMMEGLAGDSSEESEEE</sequence>
<dbReference type="OrthoDB" id="125903at2759"/>
<feature type="compositionally biased region" description="Acidic residues" evidence="1">
    <location>
        <begin position="318"/>
        <end position="328"/>
    </location>
</feature>
<feature type="compositionally biased region" description="Basic and acidic residues" evidence="1">
    <location>
        <begin position="308"/>
        <end position="317"/>
    </location>
</feature>
<dbReference type="Proteomes" id="UP000240883">
    <property type="component" value="Unassembled WGS sequence"/>
</dbReference>
<gene>
    <name evidence="3" type="ORF">BS50DRAFT_236049</name>
</gene>
<feature type="compositionally biased region" description="Polar residues" evidence="1">
    <location>
        <begin position="223"/>
        <end position="234"/>
    </location>
</feature>
<feature type="compositionally biased region" description="Low complexity" evidence="1">
    <location>
        <begin position="330"/>
        <end position="340"/>
    </location>
</feature>
<accession>A0A2T2P2F1</accession>
<feature type="domain" description="Transcription elongation factor Eaf N-terminal" evidence="2">
    <location>
        <begin position="19"/>
        <end position="121"/>
    </location>
</feature>
<evidence type="ECO:0000313" key="4">
    <source>
        <dbReference type="Proteomes" id="UP000240883"/>
    </source>
</evidence>
<dbReference type="InterPro" id="IPR019194">
    <property type="entry name" value="Tscrpt_elong_fac_Eaf_N"/>
</dbReference>
<feature type="compositionally biased region" description="Basic and acidic residues" evidence="1">
    <location>
        <begin position="184"/>
        <end position="194"/>
    </location>
</feature>
<protein>
    <recommendedName>
        <fullName evidence="2">Transcription elongation factor Eaf N-terminal domain-containing protein</fullName>
    </recommendedName>
</protein>
<feature type="region of interest" description="Disordered" evidence="1">
    <location>
        <begin position="33"/>
        <end position="55"/>
    </location>
</feature>
<feature type="compositionally biased region" description="Polar residues" evidence="1">
    <location>
        <begin position="204"/>
        <end position="214"/>
    </location>
</feature>
<feature type="region of interest" description="Disordered" evidence="1">
    <location>
        <begin position="157"/>
        <end position="176"/>
    </location>
</feature>
<feature type="compositionally biased region" description="Gly residues" evidence="1">
    <location>
        <begin position="366"/>
        <end position="376"/>
    </location>
</feature>
<name>A0A2T2P2F1_CORCC</name>
<reference evidence="3 4" key="1">
    <citation type="journal article" date="2018" name="Front. Microbiol.">
        <title>Genome-Wide Analysis of Corynespora cassiicola Leaf Fall Disease Putative Effectors.</title>
        <authorList>
            <person name="Lopez D."/>
            <person name="Ribeiro S."/>
            <person name="Label P."/>
            <person name="Fumanal B."/>
            <person name="Venisse J.S."/>
            <person name="Kohler A."/>
            <person name="de Oliveira R.R."/>
            <person name="Labutti K."/>
            <person name="Lipzen A."/>
            <person name="Lail K."/>
            <person name="Bauer D."/>
            <person name="Ohm R.A."/>
            <person name="Barry K.W."/>
            <person name="Spatafora J."/>
            <person name="Grigoriev I.V."/>
            <person name="Martin F.M."/>
            <person name="Pujade-Renaud V."/>
        </authorList>
    </citation>
    <scope>NUCLEOTIDE SEQUENCE [LARGE SCALE GENOMIC DNA]</scope>
    <source>
        <strain evidence="3 4">Philippines</strain>
    </source>
</reference>
<dbReference type="EMBL" id="KZ678130">
    <property type="protein sequence ID" value="PSN71809.1"/>
    <property type="molecule type" value="Genomic_DNA"/>
</dbReference>
<feature type="compositionally biased region" description="Polar residues" evidence="1">
    <location>
        <begin position="411"/>
        <end position="427"/>
    </location>
</feature>
<dbReference type="AlphaFoldDB" id="A0A2T2P2F1"/>